<evidence type="ECO:0000313" key="19">
    <source>
        <dbReference type="EMBL" id="WRT64727.1"/>
    </source>
</evidence>
<comment type="pathway">
    <text evidence="3">Phospholipid metabolism; CDP-diacylglycerol biosynthesis; CDP-diacylglycerol from sn-glycerol 3-phosphate: step 3/3.</text>
</comment>
<keyword evidence="10" id="KW-0548">Nucleotidyltransferase</keyword>
<organism evidence="19 20">
    <name type="scientific">Kwoniella shivajii</name>
    <dbReference type="NCBI Taxonomy" id="564305"/>
    <lineage>
        <taxon>Eukaryota</taxon>
        <taxon>Fungi</taxon>
        <taxon>Dikarya</taxon>
        <taxon>Basidiomycota</taxon>
        <taxon>Agaricomycotina</taxon>
        <taxon>Tremellomycetes</taxon>
        <taxon>Tremellales</taxon>
        <taxon>Cryptococcaceae</taxon>
        <taxon>Kwoniella</taxon>
    </lineage>
</organism>
<evidence type="ECO:0000256" key="10">
    <source>
        <dbReference type="ARBA" id="ARBA00022695"/>
    </source>
</evidence>
<dbReference type="EMBL" id="CP141882">
    <property type="protein sequence ID" value="WRT64727.1"/>
    <property type="molecule type" value="Genomic_DNA"/>
</dbReference>
<dbReference type="EC" id="2.7.7.41" evidence="6"/>
<evidence type="ECO:0000256" key="2">
    <source>
        <dbReference type="ARBA" id="ARBA00004443"/>
    </source>
</evidence>
<evidence type="ECO:0000256" key="1">
    <source>
        <dbReference type="ARBA" id="ARBA00001946"/>
    </source>
</evidence>
<comment type="pathway">
    <text evidence="4">Lipid metabolism.</text>
</comment>
<keyword evidence="9" id="KW-0808">Transferase</keyword>
<gene>
    <name evidence="19" type="ORF">IL334_001661</name>
</gene>
<evidence type="ECO:0000256" key="5">
    <source>
        <dbReference type="ARBA" id="ARBA00005458"/>
    </source>
</evidence>
<evidence type="ECO:0000256" key="14">
    <source>
        <dbReference type="ARBA" id="ARBA00023128"/>
    </source>
</evidence>
<evidence type="ECO:0000256" key="16">
    <source>
        <dbReference type="ARBA" id="ARBA00023209"/>
    </source>
</evidence>
<reference evidence="19 20" key="1">
    <citation type="submission" date="2024-01" db="EMBL/GenBank/DDBJ databases">
        <title>Comparative genomics of Cryptococcus and Kwoniella reveals pathogenesis evolution and contrasting modes of karyotype evolution via chromosome fusion or intercentromeric recombination.</title>
        <authorList>
            <person name="Coelho M.A."/>
            <person name="David-Palma M."/>
            <person name="Shea T."/>
            <person name="Bowers K."/>
            <person name="McGinley-Smith S."/>
            <person name="Mohammad A.W."/>
            <person name="Gnirke A."/>
            <person name="Yurkov A.M."/>
            <person name="Nowrousian M."/>
            <person name="Sun S."/>
            <person name="Cuomo C.A."/>
            <person name="Heitman J."/>
        </authorList>
    </citation>
    <scope>NUCLEOTIDE SEQUENCE [LARGE SCALE GENOMIC DNA]</scope>
    <source>
        <strain evidence="19">CBS 11374</strain>
    </source>
</reference>
<evidence type="ECO:0000256" key="8">
    <source>
        <dbReference type="ARBA" id="ARBA00022516"/>
    </source>
</evidence>
<evidence type="ECO:0000256" key="3">
    <source>
        <dbReference type="ARBA" id="ARBA00005119"/>
    </source>
</evidence>
<keyword evidence="14" id="KW-0496">Mitochondrion</keyword>
<dbReference type="Pfam" id="PF09139">
    <property type="entry name" value="Tam41_Mmp37"/>
    <property type="match status" value="1"/>
</dbReference>
<accession>A0ABZ1CTP4</accession>
<keyword evidence="12" id="KW-0460">Magnesium</keyword>
<evidence type="ECO:0000256" key="18">
    <source>
        <dbReference type="ARBA" id="ARBA00029893"/>
    </source>
</evidence>
<evidence type="ECO:0000256" key="12">
    <source>
        <dbReference type="ARBA" id="ARBA00022842"/>
    </source>
</evidence>
<evidence type="ECO:0000256" key="4">
    <source>
        <dbReference type="ARBA" id="ARBA00005189"/>
    </source>
</evidence>
<evidence type="ECO:0000256" key="9">
    <source>
        <dbReference type="ARBA" id="ARBA00022679"/>
    </source>
</evidence>
<comment type="cofactor">
    <cofactor evidence="1">
        <name>Mg(2+)</name>
        <dbReference type="ChEBI" id="CHEBI:18420"/>
    </cofactor>
</comment>
<dbReference type="GeneID" id="87953792"/>
<keyword evidence="20" id="KW-1185">Reference proteome</keyword>
<comment type="subcellular location">
    <subcellularLocation>
        <location evidence="2">Mitochondrion inner membrane</location>
        <topology evidence="2">Peripheral membrane protein</topology>
        <orientation evidence="2">Matrix side</orientation>
    </subcellularLocation>
</comment>
<keyword evidence="17" id="KW-1208">Phospholipid metabolism</keyword>
<name>A0ABZ1CTP4_9TREE</name>
<evidence type="ECO:0000256" key="17">
    <source>
        <dbReference type="ARBA" id="ARBA00023264"/>
    </source>
</evidence>
<evidence type="ECO:0000256" key="6">
    <source>
        <dbReference type="ARBA" id="ARBA00012487"/>
    </source>
</evidence>
<dbReference type="PANTHER" id="PTHR13619:SF0">
    <property type="entry name" value="PHOSPHATIDATE CYTIDYLYLTRANSFERASE, MITOCHONDRIAL"/>
    <property type="match status" value="1"/>
</dbReference>
<proteinExistence type="inferred from homology"/>
<keyword evidence="15" id="KW-0472">Membrane</keyword>
<keyword evidence="13" id="KW-0443">Lipid metabolism</keyword>
<dbReference type="Proteomes" id="UP001329825">
    <property type="component" value="Chromosome 2"/>
</dbReference>
<dbReference type="PANTHER" id="PTHR13619">
    <property type="entry name" value="PHOSPHATIDATE CYTIDYLYLTRANSFERASE, MITOCHONDRIAL"/>
    <property type="match status" value="1"/>
</dbReference>
<protein>
    <recommendedName>
        <fullName evidence="7">Phosphatidate cytidylyltransferase, mitochondrial</fullName>
        <ecNumber evidence="6">2.7.7.41</ecNumber>
    </recommendedName>
    <alternativeName>
        <fullName evidence="18">CDP-diacylglycerol synthase</fullName>
    </alternativeName>
</protein>
<keyword evidence="16" id="KW-0594">Phospholipid biosynthesis</keyword>
<dbReference type="PIRSF" id="PIRSF028840">
    <property type="entry name" value="Mmp37"/>
    <property type="match status" value="1"/>
</dbReference>
<evidence type="ECO:0000256" key="11">
    <source>
        <dbReference type="ARBA" id="ARBA00022792"/>
    </source>
</evidence>
<evidence type="ECO:0000256" key="7">
    <source>
        <dbReference type="ARBA" id="ARBA00018337"/>
    </source>
</evidence>
<sequence length="423" mass="47372">MALTSFRATRTGSFLKFDVPSCGRSRPLLSQFPPWLCYDLRPSSPIRYRSRRTIQSNPSIRIAVRFYVTEKLHQSPSDQQASYHRLRPIIDTFEAPIDWAVAYGSGVMKQAKAKPGDPPSLTDLLISTPSAIDFHTINLRQNPSHYPLHARLMGAGRIAHVQENWGAGVWYVTDVKLNGTAVKYGIISTSSLITDLVEWETFYLSGRLQKPTLSLQSPSSSSTLTSALETNHKSALSMALLLCPESFEEDYLWEKIAGLSYSGDPRMSVPGAENPEKVRNIVRGEGAREGFRHMYGPFLLQKGVTFDQGKELIWKENGETSLNQPISAEHQAELFSSLPLSLRKAISTHFPSIEATALTGKDVWIKDVGDPRFRSIISTELRNIIHRPALRQSVKGLFTAGFTKSFWYALAKVRKWFKGRGGK</sequence>
<evidence type="ECO:0000313" key="20">
    <source>
        <dbReference type="Proteomes" id="UP001329825"/>
    </source>
</evidence>
<keyword evidence="8" id="KW-0444">Lipid biosynthesis</keyword>
<evidence type="ECO:0000256" key="13">
    <source>
        <dbReference type="ARBA" id="ARBA00023098"/>
    </source>
</evidence>
<comment type="similarity">
    <text evidence="5">Belongs to the TAM41 family.</text>
</comment>
<evidence type="ECO:0000256" key="15">
    <source>
        <dbReference type="ARBA" id="ARBA00023136"/>
    </source>
</evidence>
<dbReference type="RefSeq" id="XP_062789467.1">
    <property type="nucleotide sequence ID" value="XM_062933416.1"/>
</dbReference>
<keyword evidence="11" id="KW-0999">Mitochondrion inner membrane</keyword>
<dbReference type="InterPro" id="IPR015222">
    <property type="entry name" value="Tam41"/>
</dbReference>